<accession>A0A5N4AYY2</accession>
<protein>
    <submittedName>
        <fullName evidence="1">Uncharacterized protein</fullName>
    </submittedName>
</protein>
<comment type="caution">
    <text evidence="1">The sequence shown here is derived from an EMBL/GenBank/DDBJ whole genome shotgun (WGS) entry which is preliminary data.</text>
</comment>
<dbReference type="EMBL" id="VVIM01000002">
    <property type="protein sequence ID" value="KAB0802561.1"/>
    <property type="molecule type" value="Genomic_DNA"/>
</dbReference>
<dbReference type="Proteomes" id="UP000327044">
    <property type="component" value="Unassembled WGS sequence"/>
</dbReference>
<dbReference type="InParanoid" id="A0A5N4AYY2"/>
<dbReference type="AlphaFoldDB" id="A0A5N4AYY2"/>
<gene>
    <name evidence="1" type="ORF">PPYR_04747</name>
</gene>
<evidence type="ECO:0000313" key="2">
    <source>
        <dbReference type="Proteomes" id="UP000327044"/>
    </source>
</evidence>
<proteinExistence type="predicted"/>
<sequence>MVDFERAAINPVRGQFPEATLCGLQRRYNNDPDFALQLRQLAALAFVPEDHGIASYEELIDSEFYTDNENLITGNELFREYLDRSSKQETTKTTALSHKFVECLFKAGRKQTMPPKDGTIVLPLHLTPFIDQATYSHKGRSAQRIKNIVADYENRSIMEYLRRVAHNFQYQV</sequence>
<organism evidence="1 2">
    <name type="scientific">Photinus pyralis</name>
    <name type="common">Common eastern firefly</name>
    <name type="synonym">Lampyris pyralis</name>
    <dbReference type="NCBI Taxonomy" id="7054"/>
    <lineage>
        <taxon>Eukaryota</taxon>
        <taxon>Metazoa</taxon>
        <taxon>Ecdysozoa</taxon>
        <taxon>Arthropoda</taxon>
        <taxon>Hexapoda</taxon>
        <taxon>Insecta</taxon>
        <taxon>Pterygota</taxon>
        <taxon>Neoptera</taxon>
        <taxon>Endopterygota</taxon>
        <taxon>Coleoptera</taxon>
        <taxon>Polyphaga</taxon>
        <taxon>Elateriformia</taxon>
        <taxon>Elateroidea</taxon>
        <taxon>Lampyridae</taxon>
        <taxon>Lampyrinae</taxon>
        <taxon>Photinus</taxon>
    </lineage>
</organism>
<name>A0A5N4AYY2_PHOPY</name>
<evidence type="ECO:0000313" key="1">
    <source>
        <dbReference type="EMBL" id="KAB0802561.1"/>
    </source>
</evidence>
<reference evidence="1 2" key="1">
    <citation type="journal article" date="2018" name="Elife">
        <title>Firefly genomes illuminate parallel origins of bioluminescence in beetles.</title>
        <authorList>
            <person name="Fallon T.R."/>
            <person name="Lower S.E."/>
            <person name="Chang C.H."/>
            <person name="Bessho-Uehara M."/>
            <person name="Martin G.J."/>
            <person name="Bewick A.J."/>
            <person name="Behringer M."/>
            <person name="Debat H.J."/>
            <person name="Wong I."/>
            <person name="Day J.C."/>
            <person name="Suvorov A."/>
            <person name="Silva C.J."/>
            <person name="Stanger-Hall K.F."/>
            <person name="Hall D.W."/>
            <person name="Schmitz R.J."/>
            <person name="Nelson D.R."/>
            <person name="Lewis S.M."/>
            <person name="Shigenobu S."/>
            <person name="Bybee S.M."/>
            <person name="Larracuente A.M."/>
            <person name="Oba Y."/>
            <person name="Weng J.K."/>
        </authorList>
    </citation>
    <scope>NUCLEOTIDE SEQUENCE [LARGE SCALE GENOMIC DNA]</scope>
    <source>
        <strain evidence="1">1611_PpyrPB1</strain>
        <tissue evidence="1">Whole body</tissue>
    </source>
</reference>
<keyword evidence="2" id="KW-1185">Reference proteome</keyword>